<dbReference type="Proteomes" id="UP000246635">
    <property type="component" value="Unassembled WGS sequence"/>
</dbReference>
<reference evidence="1 2" key="1">
    <citation type="submission" date="2018-05" db="EMBL/GenBank/DDBJ databases">
        <title>Genomic Encyclopedia of Type Strains, Phase III (KMG-III): the genomes of soil and plant-associated and newly described type strains.</title>
        <authorList>
            <person name="Whitman W."/>
        </authorList>
    </citation>
    <scope>NUCLEOTIDE SEQUENCE [LARGE SCALE GENOMIC DNA]</scope>
    <source>
        <strain evidence="1 2">CECT 5696</strain>
    </source>
</reference>
<name>A0A2V2YMK9_9BACL</name>
<accession>A0A2V2YMK9</accession>
<organism evidence="1 2">
    <name type="scientific">Paenibacillus cellulosilyticus</name>
    <dbReference type="NCBI Taxonomy" id="375489"/>
    <lineage>
        <taxon>Bacteria</taxon>
        <taxon>Bacillati</taxon>
        <taxon>Bacillota</taxon>
        <taxon>Bacilli</taxon>
        <taxon>Bacillales</taxon>
        <taxon>Paenibacillaceae</taxon>
        <taxon>Paenibacillus</taxon>
    </lineage>
</organism>
<keyword evidence="2" id="KW-1185">Reference proteome</keyword>
<dbReference type="EMBL" id="QGTQ01000030">
    <property type="protein sequence ID" value="PWV94463.1"/>
    <property type="molecule type" value="Genomic_DNA"/>
</dbReference>
<gene>
    <name evidence="1" type="ORF">DFQ01_13028</name>
</gene>
<proteinExistence type="predicted"/>
<sequence length="154" mass="18201">MYREGVLEEYKGYDISEEIEMGWFNEMVDQYTRELSIRDWAAVDRLDLIAANYQDERIIRNVMTFASRNVLSSDSIVKLMYAEKMIEIIMKFKTISADLKLEAYKIIYTILEDVINRPLEIDTGHELENYSLKDKRSLNERAKRSIERIKSDLG</sequence>
<evidence type="ECO:0000313" key="2">
    <source>
        <dbReference type="Proteomes" id="UP000246635"/>
    </source>
</evidence>
<protein>
    <submittedName>
        <fullName evidence="1">Uncharacterized protein</fullName>
    </submittedName>
</protein>
<comment type="caution">
    <text evidence="1">The sequence shown here is derived from an EMBL/GenBank/DDBJ whole genome shotgun (WGS) entry which is preliminary data.</text>
</comment>
<dbReference type="AlphaFoldDB" id="A0A2V2YMK9"/>
<evidence type="ECO:0000313" key="1">
    <source>
        <dbReference type="EMBL" id="PWV94463.1"/>
    </source>
</evidence>